<dbReference type="EMBL" id="JBHUIR010000021">
    <property type="protein sequence ID" value="MFD2259712.1"/>
    <property type="molecule type" value="Genomic_DNA"/>
</dbReference>
<dbReference type="PANTHER" id="PTHR36699">
    <property type="entry name" value="LD-TRANSPEPTIDASE"/>
    <property type="match status" value="1"/>
</dbReference>
<dbReference type="Proteomes" id="UP001597373">
    <property type="component" value="Unassembled WGS sequence"/>
</dbReference>
<evidence type="ECO:0000256" key="7">
    <source>
        <dbReference type="PROSITE-ProRule" id="PRU01373"/>
    </source>
</evidence>
<gene>
    <name evidence="10" type="ORF">ACFSMZ_08025</name>
</gene>
<sequence>MKNRIARAFVIGVALAVLAGCSGGGLEDIAPTSKKALRPLPQKIVTQMNAKGMKKSSPILMRIFKEENVLEVWKQKTNGKFDLIASYEICKWSGELGPKYIEGDRQAPEGFYTVTPAQMNPNSLYHLSFNLGYPNAYDRANGRTGSHLMVHGDCSSAGCYSMTDEQMEQIWAFARDAFEGGQTAFQVQAFPFRMTPENMARYKDDPNFEFWKMLKVGYDMFEITKQPPKVDVCEAKYQFNQIAAPGYSFNPAGPCPPMSLPESLAVQYAKHKAEQDKAFSRAVQLAWLTNKPRSETILGIEEARLVADWTRRRARGEKVASRPPSLPSPTAVASAKPAQTQQKDVAAVASAVPAPAAETPATSLPATAFVATLRKSETAPSAGAMPDFPAAAPDAAAAASPSVAVAVPTPDPRNQGGQEVAAAAEPKAQRRTLGALFSRIMGN</sequence>
<keyword evidence="4 7" id="KW-0133">Cell shape</keyword>
<feature type="region of interest" description="Disordered" evidence="8">
    <location>
        <begin position="402"/>
        <end position="428"/>
    </location>
</feature>
<protein>
    <submittedName>
        <fullName evidence="10">L,D-transpeptidase family protein</fullName>
    </submittedName>
</protein>
<feature type="domain" description="L,D-TPase catalytic" evidence="9">
    <location>
        <begin position="59"/>
        <end position="190"/>
    </location>
</feature>
<feature type="active site" description="Nucleophile" evidence="7">
    <location>
        <position position="159"/>
    </location>
</feature>
<name>A0ABW5DF51_9HYPH</name>
<proteinExistence type="inferred from homology"/>
<evidence type="ECO:0000256" key="5">
    <source>
        <dbReference type="ARBA" id="ARBA00022984"/>
    </source>
</evidence>
<dbReference type="RefSeq" id="WP_345098882.1">
    <property type="nucleotide sequence ID" value="NZ_BAABGS010000020.1"/>
</dbReference>
<evidence type="ECO:0000256" key="3">
    <source>
        <dbReference type="ARBA" id="ARBA00022679"/>
    </source>
</evidence>
<reference evidence="11" key="1">
    <citation type="journal article" date="2019" name="Int. J. Syst. Evol. Microbiol.">
        <title>The Global Catalogue of Microorganisms (GCM) 10K type strain sequencing project: providing services to taxonomists for standard genome sequencing and annotation.</title>
        <authorList>
            <consortium name="The Broad Institute Genomics Platform"/>
            <consortium name="The Broad Institute Genome Sequencing Center for Infectious Disease"/>
            <person name="Wu L."/>
            <person name="Ma J."/>
        </authorList>
    </citation>
    <scope>NUCLEOTIDE SEQUENCE [LARGE SCALE GENOMIC DNA]</scope>
    <source>
        <strain evidence="11">KCTC 23707</strain>
    </source>
</reference>
<feature type="region of interest" description="Disordered" evidence="8">
    <location>
        <begin position="315"/>
        <end position="339"/>
    </location>
</feature>
<organism evidence="10 11">
    <name type="scientific">Chelativorans composti</name>
    <dbReference type="NCBI Taxonomy" id="768533"/>
    <lineage>
        <taxon>Bacteria</taxon>
        <taxon>Pseudomonadati</taxon>
        <taxon>Pseudomonadota</taxon>
        <taxon>Alphaproteobacteria</taxon>
        <taxon>Hyphomicrobiales</taxon>
        <taxon>Phyllobacteriaceae</taxon>
        <taxon>Chelativorans</taxon>
    </lineage>
</organism>
<evidence type="ECO:0000256" key="4">
    <source>
        <dbReference type="ARBA" id="ARBA00022960"/>
    </source>
</evidence>
<dbReference type="InterPro" id="IPR005490">
    <property type="entry name" value="LD_TPept_cat_dom"/>
</dbReference>
<comment type="caution">
    <text evidence="10">The sequence shown here is derived from an EMBL/GenBank/DDBJ whole genome shotgun (WGS) entry which is preliminary data.</text>
</comment>
<keyword evidence="3" id="KW-0808">Transferase</keyword>
<keyword evidence="5 7" id="KW-0573">Peptidoglycan synthesis</keyword>
<comment type="pathway">
    <text evidence="1 7">Cell wall biogenesis; peptidoglycan biosynthesis.</text>
</comment>
<dbReference type="PANTHER" id="PTHR36699:SF1">
    <property type="entry name" value="L,D-TRANSPEPTIDASE YAFK-RELATED"/>
    <property type="match status" value="1"/>
</dbReference>
<evidence type="ECO:0000256" key="1">
    <source>
        <dbReference type="ARBA" id="ARBA00004752"/>
    </source>
</evidence>
<accession>A0ABW5DF51</accession>
<evidence type="ECO:0000256" key="2">
    <source>
        <dbReference type="ARBA" id="ARBA00005992"/>
    </source>
</evidence>
<dbReference type="CDD" id="cd16913">
    <property type="entry name" value="YkuD_like"/>
    <property type="match status" value="1"/>
</dbReference>
<keyword evidence="6 7" id="KW-0961">Cell wall biogenesis/degradation</keyword>
<evidence type="ECO:0000313" key="11">
    <source>
        <dbReference type="Proteomes" id="UP001597373"/>
    </source>
</evidence>
<dbReference type="PROSITE" id="PS51257">
    <property type="entry name" value="PROKAR_LIPOPROTEIN"/>
    <property type="match status" value="1"/>
</dbReference>
<dbReference type="InterPro" id="IPR038063">
    <property type="entry name" value="Transpep_catalytic_dom"/>
</dbReference>
<evidence type="ECO:0000256" key="8">
    <source>
        <dbReference type="SAM" id="MobiDB-lite"/>
    </source>
</evidence>
<comment type="similarity">
    <text evidence="2">Belongs to the YkuD family.</text>
</comment>
<evidence type="ECO:0000313" key="10">
    <source>
        <dbReference type="EMBL" id="MFD2259712.1"/>
    </source>
</evidence>
<dbReference type="PROSITE" id="PS52029">
    <property type="entry name" value="LD_TPASE"/>
    <property type="match status" value="1"/>
</dbReference>
<keyword evidence="11" id="KW-1185">Reference proteome</keyword>
<dbReference type="SUPFAM" id="SSF141523">
    <property type="entry name" value="L,D-transpeptidase catalytic domain-like"/>
    <property type="match status" value="1"/>
</dbReference>
<evidence type="ECO:0000259" key="9">
    <source>
        <dbReference type="PROSITE" id="PS52029"/>
    </source>
</evidence>
<evidence type="ECO:0000256" key="6">
    <source>
        <dbReference type="ARBA" id="ARBA00023316"/>
    </source>
</evidence>
<dbReference type="Pfam" id="PF03734">
    <property type="entry name" value="YkuD"/>
    <property type="match status" value="1"/>
</dbReference>
<feature type="active site" description="Proton donor/acceptor" evidence="7">
    <location>
        <position position="151"/>
    </location>
</feature>